<feature type="transmembrane region" description="Helical" evidence="1">
    <location>
        <begin position="146"/>
        <end position="178"/>
    </location>
</feature>
<sequence length="455" mass="49211">MPKEKYSDPGFWLALAAFALTLAAFWPGYLSWDSAYQWAQARGAVPLDPAHPPVMVRTWIALRALLPDPGGVFAVQATLWWAAVALFAHALGGSAWRRGFTVLLLGAWPPLLALLPHLWKDVWMTALFALALACLAMELRGGRRIAWLAAALLALAAGIAFRSNAITAALPLLAWIGWRATGDGRSTPSALSSGNSRRRATRQHLLRAGAATMVAGIVAVGGAALANFSTAKPMPVWPAIALWDMAAVSIEADELLFPSDWIEPTLTVADLRRDFDPSVNVPSFVGGQLRLNFYYDYTPAQYAELRDAWLALPREHPRAYFAHRARVSAFLFGLRQAEHADGLVLSPDITAFADNPPLQRNDGALNRWLQPKLSALVDTPVFAGWVYLLLAAGLVLRWLWRRDGGFGALSGITALSSLALAAPLVLAAPSSDFRYLMWSVAASLFALALTAGKSS</sequence>
<feature type="transmembrane region" description="Helical" evidence="1">
    <location>
        <begin position="205"/>
        <end position="226"/>
    </location>
</feature>
<name>A0A091BAH2_9GAMM</name>
<comment type="caution">
    <text evidence="2">The sequence shown here is derived from an EMBL/GenBank/DDBJ whole genome shotgun (WGS) entry which is preliminary data.</text>
</comment>
<evidence type="ECO:0000256" key="1">
    <source>
        <dbReference type="SAM" id="Phobius"/>
    </source>
</evidence>
<feature type="transmembrane region" description="Helical" evidence="1">
    <location>
        <begin position="99"/>
        <end position="116"/>
    </location>
</feature>
<dbReference type="AlphaFoldDB" id="A0A091BAH2"/>
<dbReference type="eggNOG" id="ENOG50322BP">
    <property type="taxonomic scope" value="Bacteria"/>
</dbReference>
<keyword evidence="1" id="KW-1133">Transmembrane helix</keyword>
<feature type="transmembrane region" description="Helical" evidence="1">
    <location>
        <begin position="375"/>
        <end position="400"/>
    </location>
</feature>
<evidence type="ECO:0000313" key="3">
    <source>
        <dbReference type="Proteomes" id="UP000029391"/>
    </source>
</evidence>
<keyword evidence="1" id="KW-0812">Transmembrane</keyword>
<feature type="transmembrane region" description="Helical" evidence="1">
    <location>
        <begin position="72"/>
        <end position="92"/>
    </location>
</feature>
<keyword evidence="3" id="KW-1185">Reference proteome</keyword>
<dbReference type="RefSeq" id="WP_026817564.1">
    <property type="nucleotide sequence ID" value="NZ_AUFF01000012.1"/>
</dbReference>
<organism evidence="2 3">
    <name type="scientific">Arenimonas composti TR7-09 = DSM 18010</name>
    <dbReference type="NCBI Taxonomy" id="1121013"/>
    <lineage>
        <taxon>Bacteria</taxon>
        <taxon>Pseudomonadati</taxon>
        <taxon>Pseudomonadota</taxon>
        <taxon>Gammaproteobacteria</taxon>
        <taxon>Lysobacterales</taxon>
        <taxon>Lysobacteraceae</taxon>
        <taxon>Arenimonas</taxon>
    </lineage>
</organism>
<feature type="transmembrane region" description="Helical" evidence="1">
    <location>
        <begin position="406"/>
        <end position="428"/>
    </location>
</feature>
<gene>
    <name evidence="2" type="ORF">P873_13900</name>
</gene>
<proteinExistence type="predicted"/>
<feature type="transmembrane region" description="Helical" evidence="1">
    <location>
        <begin position="12"/>
        <end position="32"/>
    </location>
</feature>
<dbReference type="STRING" id="1121013.GCA_000426365_02668"/>
<dbReference type="EMBL" id="AWXU01000049">
    <property type="protein sequence ID" value="KFN48746.1"/>
    <property type="molecule type" value="Genomic_DNA"/>
</dbReference>
<reference evidence="2 3" key="1">
    <citation type="submission" date="2013-09" db="EMBL/GenBank/DDBJ databases">
        <title>Genome sequencing of Arenimonas composti.</title>
        <authorList>
            <person name="Chen F."/>
            <person name="Wang G."/>
        </authorList>
    </citation>
    <scope>NUCLEOTIDE SEQUENCE [LARGE SCALE GENOMIC DNA]</scope>
    <source>
        <strain evidence="2 3">TR7-09</strain>
    </source>
</reference>
<dbReference type="OrthoDB" id="8914130at2"/>
<evidence type="ECO:0008006" key="4">
    <source>
        <dbReference type="Google" id="ProtNLM"/>
    </source>
</evidence>
<dbReference type="Proteomes" id="UP000029391">
    <property type="component" value="Unassembled WGS sequence"/>
</dbReference>
<keyword evidence="1" id="KW-0472">Membrane</keyword>
<accession>A0A091BAH2</accession>
<feature type="transmembrane region" description="Helical" evidence="1">
    <location>
        <begin position="435"/>
        <end position="452"/>
    </location>
</feature>
<protein>
    <recommendedName>
        <fullName evidence="4">Glycosyltransferase RgtA/B/C/D-like domain-containing protein</fullName>
    </recommendedName>
</protein>
<evidence type="ECO:0000313" key="2">
    <source>
        <dbReference type="EMBL" id="KFN48746.1"/>
    </source>
</evidence>